<evidence type="ECO:0000313" key="4">
    <source>
        <dbReference type="Proteomes" id="UP000441208"/>
    </source>
</evidence>
<feature type="domain" description="WRKY19-like zinc finger" evidence="2">
    <location>
        <begin position="113"/>
        <end position="136"/>
    </location>
</feature>
<dbReference type="AlphaFoldDB" id="A0A6A3R631"/>
<comment type="caution">
    <text evidence="3">The sequence shown here is derived from an EMBL/GenBank/DDBJ whole genome shotgun (WGS) entry which is preliminary data.</text>
</comment>
<feature type="domain" description="WRKY19-like zinc finger" evidence="2">
    <location>
        <begin position="139"/>
        <end position="160"/>
    </location>
</feature>
<accession>A0A6A3R631</accession>
<feature type="region of interest" description="Disordered" evidence="1">
    <location>
        <begin position="1"/>
        <end position="30"/>
    </location>
</feature>
<feature type="compositionally biased region" description="Polar residues" evidence="1">
    <location>
        <begin position="10"/>
        <end position="20"/>
    </location>
</feature>
<organism evidence="3 4">
    <name type="scientific">Phytophthora fragariae</name>
    <dbReference type="NCBI Taxonomy" id="53985"/>
    <lineage>
        <taxon>Eukaryota</taxon>
        <taxon>Sar</taxon>
        <taxon>Stramenopiles</taxon>
        <taxon>Oomycota</taxon>
        <taxon>Peronosporomycetes</taxon>
        <taxon>Peronosporales</taxon>
        <taxon>Peronosporaceae</taxon>
        <taxon>Phytophthora</taxon>
    </lineage>
</organism>
<dbReference type="Proteomes" id="UP000441208">
    <property type="component" value="Unassembled WGS sequence"/>
</dbReference>
<proteinExistence type="predicted"/>
<dbReference type="PANTHER" id="PTHR31827:SF1">
    <property type="entry name" value="EMB|CAB89363.1"/>
    <property type="match status" value="1"/>
</dbReference>
<reference evidence="3 4" key="1">
    <citation type="submission" date="2018-08" db="EMBL/GenBank/DDBJ databases">
        <title>Genomic investigation of the strawberry pathogen Phytophthora fragariae indicates pathogenicity is determined by transcriptional variation in three key races.</title>
        <authorList>
            <person name="Adams T.M."/>
            <person name="Armitage A.D."/>
            <person name="Sobczyk M.K."/>
            <person name="Bates H.J."/>
            <person name="Dunwell J.M."/>
            <person name="Nellist C.F."/>
            <person name="Harrison R.J."/>
        </authorList>
    </citation>
    <scope>NUCLEOTIDE SEQUENCE [LARGE SCALE GENOMIC DNA]</scope>
    <source>
        <strain evidence="3 4">NOV-71</strain>
    </source>
</reference>
<sequence length="255" mass="27759">MELGPGELNSAGNESSQSPNAAGLEPEAATPSEHKFGLSFILSSVPVRRRSQSALAETVVVAPAGRGKKAKRITKKEDAGLSKEEKKRRRRCKHEGCHNYIAHKGLCCRHGGGKKCTREGCSSSAKHRGLCWKHGGSVKCREDGCDKKAKARGLCWAHGGGTKCRNTVFQATYCDLCRAVNREEMNEDSRNLTHAYRWKALSACSPRLSPSCPKGRTPTSPSSASSYKHLLLMNTSSSHDSKRLSVSNEHVERGL</sequence>
<gene>
    <name evidence="3" type="ORF">PF007_g19193</name>
</gene>
<dbReference type="EMBL" id="QXFZ01001433">
    <property type="protein sequence ID" value="KAE9090567.1"/>
    <property type="molecule type" value="Genomic_DNA"/>
</dbReference>
<protein>
    <recommendedName>
        <fullName evidence="2">WRKY19-like zinc finger domain-containing protein</fullName>
    </recommendedName>
</protein>
<dbReference type="InterPro" id="IPR056866">
    <property type="entry name" value="Znf_WRKY19"/>
</dbReference>
<evidence type="ECO:0000256" key="1">
    <source>
        <dbReference type="SAM" id="MobiDB-lite"/>
    </source>
</evidence>
<evidence type="ECO:0000313" key="3">
    <source>
        <dbReference type="EMBL" id="KAE9090567.1"/>
    </source>
</evidence>
<name>A0A6A3R631_9STRA</name>
<evidence type="ECO:0000259" key="2">
    <source>
        <dbReference type="Pfam" id="PF24906"/>
    </source>
</evidence>
<dbReference type="Pfam" id="PF24906">
    <property type="entry name" value="Zf_WRKY19"/>
    <property type="match status" value="2"/>
</dbReference>
<dbReference type="PANTHER" id="PTHR31827">
    <property type="entry name" value="EMB|CAB89363.1"/>
    <property type="match status" value="1"/>
</dbReference>